<evidence type="ECO:0000313" key="2">
    <source>
        <dbReference type="Proteomes" id="UP001356427"/>
    </source>
</evidence>
<sequence length="126" mass="13753">MSGQRRGLRMALEKGERPPTLALYLLGYEVKKAISSTNLQECRSAPSCAFSYMLGVLGCPRSCLHAILSLLQRGSERRSGPVVTSQAPHLAELCYQHLPFILPSDEISALSQMSWLMKDGGPSSSE</sequence>
<dbReference type="Proteomes" id="UP001356427">
    <property type="component" value="Unassembled WGS sequence"/>
</dbReference>
<dbReference type="EMBL" id="JAGTTL010000009">
    <property type="protein sequence ID" value="KAK6318016.1"/>
    <property type="molecule type" value="Genomic_DNA"/>
</dbReference>
<accession>A0AAN8MKI1</accession>
<evidence type="ECO:0000313" key="1">
    <source>
        <dbReference type="EMBL" id="KAK6318016.1"/>
    </source>
</evidence>
<comment type="caution">
    <text evidence="1">The sequence shown here is derived from an EMBL/GenBank/DDBJ whole genome shotgun (WGS) entry which is preliminary data.</text>
</comment>
<keyword evidence="2" id="KW-1185">Reference proteome</keyword>
<dbReference type="AlphaFoldDB" id="A0AAN8MKI1"/>
<proteinExistence type="predicted"/>
<reference evidence="1 2" key="1">
    <citation type="submission" date="2021-04" db="EMBL/GenBank/DDBJ databases">
        <authorList>
            <person name="De Guttry C."/>
            <person name="Zahm M."/>
            <person name="Klopp C."/>
            <person name="Cabau C."/>
            <person name="Louis A."/>
            <person name="Berthelot C."/>
            <person name="Parey E."/>
            <person name="Roest Crollius H."/>
            <person name="Montfort J."/>
            <person name="Robinson-Rechavi M."/>
            <person name="Bucao C."/>
            <person name="Bouchez O."/>
            <person name="Gislard M."/>
            <person name="Lluch J."/>
            <person name="Milhes M."/>
            <person name="Lampietro C."/>
            <person name="Lopez Roques C."/>
            <person name="Donnadieu C."/>
            <person name="Braasch I."/>
            <person name="Desvignes T."/>
            <person name="Postlethwait J."/>
            <person name="Bobe J."/>
            <person name="Wedekind C."/>
            <person name="Guiguen Y."/>
        </authorList>
    </citation>
    <scope>NUCLEOTIDE SEQUENCE [LARGE SCALE GENOMIC DNA]</scope>
    <source>
        <strain evidence="1">Cs_M1</strain>
        <tissue evidence="1">Blood</tissue>
    </source>
</reference>
<protein>
    <submittedName>
        <fullName evidence="1">Uncharacterized protein</fullName>
    </submittedName>
</protein>
<organism evidence="1 2">
    <name type="scientific">Coregonus suidteri</name>
    <dbReference type="NCBI Taxonomy" id="861788"/>
    <lineage>
        <taxon>Eukaryota</taxon>
        <taxon>Metazoa</taxon>
        <taxon>Chordata</taxon>
        <taxon>Craniata</taxon>
        <taxon>Vertebrata</taxon>
        <taxon>Euteleostomi</taxon>
        <taxon>Actinopterygii</taxon>
        <taxon>Neopterygii</taxon>
        <taxon>Teleostei</taxon>
        <taxon>Protacanthopterygii</taxon>
        <taxon>Salmoniformes</taxon>
        <taxon>Salmonidae</taxon>
        <taxon>Coregoninae</taxon>
        <taxon>Coregonus</taxon>
    </lineage>
</organism>
<gene>
    <name evidence="1" type="ORF">J4Q44_G00113070</name>
</gene>
<name>A0AAN8MKI1_9TELE</name>